<dbReference type="RefSeq" id="XP_028139527.1">
    <property type="nucleotide sequence ID" value="XM_028283726.1"/>
</dbReference>
<name>A0A6P7FXI6_DIAVI</name>
<evidence type="ECO:0000256" key="1">
    <source>
        <dbReference type="SAM" id="MobiDB-lite"/>
    </source>
</evidence>
<protein>
    <submittedName>
        <fullName evidence="2">Uncharacterized protein LOC114333739 isoform X1</fullName>
    </submittedName>
</protein>
<sequence>MRLKFIVHRLNYCVSTLLQWSYSVSRVKTNRYRVSLICIERPILKRISEWYTNEIGQGDLSAFLLCLDTTMSKRKIEDTTNPPETNLETKSVKLSEDVVDSSGKEVHNLDNSEICDSKIVSLTDCIESDNTKSTNTAADEELQRHLRERLENSSEESKPKVSIKMSTM</sequence>
<proteinExistence type="predicted"/>
<feature type="region of interest" description="Disordered" evidence="1">
    <location>
        <begin position="148"/>
        <end position="168"/>
    </location>
</feature>
<reference evidence="2" key="1">
    <citation type="submission" date="2025-08" db="UniProtKB">
        <authorList>
            <consortium name="RefSeq"/>
        </authorList>
    </citation>
    <scope>IDENTIFICATION</scope>
    <source>
        <tissue evidence="2">Whole insect</tissue>
    </source>
</reference>
<accession>A0A6P7FXI6</accession>
<dbReference type="AlphaFoldDB" id="A0A6P7FXI6"/>
<gene>
    <name evidence="2" type="primary">LOC114333739</name>
</gene>
<dbReference type="InParanoid" id="A0A6P7FXI6"/>
<evidence type="ECO:0000313" key="2">
    <source>
        <dbReference type="RefSeq" id="XP_028139527.1"/>
    </source>
</evidence>
<feature type="compositionally biased region" description="Basic and acidic residues" evidence="1">
    <location>
        <begin position="148"/>
        <end position="159"/>
    </location>
</feature>
<organism evidence="2">
    <name type="scientific">Diabrotica virgifera virgifera</name>
    <name type="common">western corn rootworm</name>
    <dbReference type="NCBI Taxonomy" id="50390"/>
    <lineage>
        <taxon>Eukaryota</taxon>
        <taxon>Metazoa</taxon>
        <taxon>Ecdysozoa</taxon>
        <taxon>Arthropoda</taxon>
        <taxon>Hexapoda</taxon>
        <taxon>Insecta</taxon>
        <taxon>Pterygota</taxon>
        <taxon>Neoptera</taxon>
        <taxon>Endopterygota</taxon>
        <taxon>Coleoptera</taxon>
        <taxon>Polyphaga</taxon>
        <taxon>Cucujiformia</taxon>
        <taxon>Chrysomeloidea</taxon>
        <taxon>Chrysomelidae</taxon>
        <taxon>Galerucinae</taxon>
        <taxon>Diabroticina</taxon>
        <taxon>Diabroticites</taxon>
        <taxon>Diabrotica</taxon>
    </lineage>
</organism>